<reference evidence="5 6" key="1">
    <citation type="submission" date="2018-03" db="EMBL/GenBank/DDBJ databases">
        <title>Genomic Encyclopedia of Archaeal and Bacterial Type Strains, Phase II (KMG-II): from individual species to whole genera.</title>
        <authorList>
            <person name="Goeker M."/>
        </authorList>
    </citation>
    <scope>NUCLEOTIDE SEQUENCE [LARGE SCALE GENOMIC DNA]</scope>
    <source>
        <strain evidence="5 6">DSM 29318</strain>
    </source>
</reference>
<dbReference type="NCBIfam" id="TIGR01549">
    <property type="entry name" value="HAD-SF-IA-v1"/>
    <property type="match status" value="1"/>
</dbReference>
<evidence type="ECO:0000256" key="2">
    <source>
        <dbReference type="ARBA" id="ARBA00004818"/>
    </source>
</evidence>
<name>A0A2T0X6U3_9RHOB</name>
<organism evidence="5 6">
    <name type="scientific">Hasllibacter halocynthiae</name>
    <dbReference type="NCBI Taxonomy" id="595589"/>
    <lineage>
        <taxon>Bacteria</taxon>
        <taxon>Pseudomonadati</taxon>
        <taxon>Pseudomonadota</taxon>
        <taxon>Alphaproteobacteria</taxon>
        <taxon>Rhodobacterales</taxon>
        <taxon>Roseobacteraceae</taxon>
        <taxon>Hasllibacter</taxon>
    </lineage>
</organism>
<dbReference type="InterPro" id="IPR050155">
    <property type="entry name" value="HAD-like_hydrolase_sf"/>
</dbReference>
<comment type="catalytic activity">
    <reaction evidence="1">
        <text>2-phosphoglycolate + H2O = glycolate + phosphate</text>
        <dbReference type="Rhea" id="RHEA:14369"/>
        <dbReference type="ChEBI" id="CHEBI:15377"/>
        <dbReference type="ChEBI" id="CHEBI:29805"/>
        <dbReference type="ChEBI" id="CHEBI:43474"/>
        <dbReference type="ChEBI" id="CHEBI:58033"/>
        <dbReference type="EC" id="3.1.3.18"/>
    </reaction>
</comment>
<evidence type="ECO:0000313" key="6">
    <source>
        <dbReference type="Proteomes" id="UP000238801"/>
    </source>
</evidence>
<dbReference type="RefSeq" id="WP_106159122.1">
    <property type="nucleotide sequence ID" value="NZ_PVTT01000001.1"/>
</dbReference>
<comment type="pathway">
    <text evidence="2">Organic acid metabolism; glycolate biosynthesis; glycolate from 2-phosphoglycolate: step 1/1.</text>
</comment>
<evidence type="ECO:0000256" key="3">
    <source>
        <dbReference type="ARBA" id="ARBA00006171"/>
    </source>
</evidence>
<dbReference type="GO" id="GO:0005829">
    <property type="term" value="C:cytosol"/>
    <property type="evidence" value="ECO:0007669"/>
    <property type="project" value="TreeGrafter"/>
</dbReference>
<dbReference type="PRINTS" id="PR00413">
    <property type="entry name" value="HADHALOGNASE"/>
</dbReference>
<dbReference type="SFLD" id="SFLDG01129">
    <property type="entry name" value="C1.5:_HAD__Beta-PGM__Phosphata"/>
    <property type="match status" value="1"/>
</dbReference>
<dbReference type="OrthoDB" id="9797743at2"/>
<dbReference type="EC" id="3.1.3.18" evidence="4"/>
<dbReference type="GO" id="GO:0008967">
    <property type="term" value="F:phosphoglycolate phosphatase activity"/>
    <property type="evidence" value="ECO:0007669"/>
    <property type="project" value="UniProtKB-EC"/>
</dbReference>
<dbReference type="SFLD" id="SFLDS00003">
    <property type="entry name" value="Haloacid_Dehalogenase"/>
    <property type="match status" value="1"/>
</dbReference>
<protein>
    <recommendedName>
        <fullName evidence="4">phosphoglycolate phosphatase</fullName>
        <ecNumber evidence="4">3.1.3.18</ecNumber>
    </recommendedName>
</protein>
<dbReference type="InterPro" id="IPR023198">
    <property type="entry name" value="PGP-like_dom2"/>
</dbReference>
<dbReference type="EMBL" id="PVTT01000001">
    <property type="protein sequence ID" value="PRY94643.1"/>
    <property type="molecule type" value="Genomic_DNA"/>
</dbReference>
<evidence type="ECO:0000256" key="1">
    <source>
        <dbReference type="ARBA" id="ARBA00000830"/>
    </source>
</evidence>
<keyword evidence="6" id="KW-1185">Reference proteome</keyword>
<dbReference type="InterPro" id="IPR036412">
    <property type="entry name" value="HAD-like_sf"/>
</dbReference>
<dbReference type="InterPro" id="IPR006439">
    <property type="entry name" value="HAD-SF_hydro_IA"/>
</dbReference>
<dbReference type="Proteomes" id="UP000238801">
    <property type="component" value="Unassembled WGS sequence"/>
</dbReference>
<accession>A0A2T0X6U3</accession>
<gene>
    <name evidence="5" type="ORF">BCF33_0237</name>
</gene>
<dbReference type="GO" id="GO:0006281">
    <property type="term" value="P:DNA repair"/>
    <property type="evidence" value="ECO:0007669"/>
    <property type="project" value="TreeGrafter"/>
</dbReference>
<dbReference type="SUPFAM" id="SSF56784">
    <property type="entry name" value="HAD-like"/>
    <property type="match status" value="1"/>
</dbReference>
<comment type="similarity">
    <text evidence="3">Belongs to the HAD-like hydrolase superfamily. CbbY/CbbZ/Gph/YieH family.</text>
</comment>
<dbReference type="Gene3D" id="1.10.150.240">
    <property type="entry name" value="Putative phosphatase, domain 2"/>
    <property type="match status" value="1"/>
</dbReference>
<dbReference type="PANTHER" id="PTHR43434">
    <property type="entry name" value="PHOSPHOGLYCOLATE PHOSPHATASE"/>
    <property type="match status" value="1"/>
</dbReference>
<sequence length="238" mass="24914">MTIRGILFDKDGTLFDFQRTWGPWAVGLTARLAEGSPACRDALRKAMKLDPEAARFASDSTVVAGTVRDQVALLLPHLPGWTASSLEERLNREAASVDPIPATDLPALMAALRARGLALGVATNDGEASARRQLRHVGIEDAFDWIAGYDSGWGAKPAPGQIEGFLAALSLPAGEVLMVGDALHDLRAAKAAGTPALGVLTGAARRADLAPHAMAVLNDVGALPGWLDARADRAPAMI</sequence>
<dbReference type="PANTHER" id="PTHR43434:SF1">
    <property type="entry name" value="PHOSPHOGLYCOLATE PHOSPHATASE"/>
    <property type="match status" value="1"/>
</dbReference>
<evidence type="ECO:0000256" key="4">
    <source>
        <dbReference type="ARBA" id="ARBA00013078"/>
    </source>
</evidence>
<proteinExistence type="inferred from homology"/>
<comment type="caution">
    <text evidence="5">The sequence shown here is derived from an EMBL/GenBank/DDBJ whole genome shotgun (WGS) entry which is preliminary data.</text>
</comment>
<dbReference type="Gene3D" id="3.40.50.1000">
    <property type="entry name" value="HAD superfamily/HAD-like"/>
    <property type="match status" value="1"/>
</dbReference>
<dbReference type="AlphaFoldDB" id="A0A2T0X6U3"/>
<dbReference type="Pfam" id="PF00702">
    <property type="entry name" value="Hydrolase"/>
    <property type="match status" value="1"/>
</dbReference>
<evidence type="ECO:0000313" key="5">
    <source>
        <dbReference type="EMBL" id="PRY94643.1"/>
    </source>
</evidence>
<dbReference type="InterPro" id="IPR023214">
    <property type="entry name" value="HAD_sf"/>
</dbReference>